<evidence type="ECO:0008006" key="3">
    <source>
        <dbReference type="Google" id="ProtNLM"/>
    </source>
</evidence>
<evidence type="ECO:0000313" key="2">
    <source>
        <dbReference type="Proteomes" id="UP000189670"/>
    </source>
</evidence>
<evidence type="ECO:0000313" key="1">
    <source>
        <dbReference type="EMBL" id="ETR68295.1"/>
    </source>
</evidence>
<sequence>MDISISLLQQHNPWWIHKELIQEDVKIMDYNQKKYQYIPAIVGEYPLDTDAILTLRGPRQIGKSTSLKLLIQKLLLEDKVLKKTFLFFSGPN</sequence>
<reference evidence="2" key="1">
    <citation type="submission" date="2012-11" db="EMBL/GenBank/DDBJ databases">
        <authorList>
            <person name="Lucero-Rivera Y.E."/>
            <person name="Tovar-Ramirez D."/>
        </authorList>
    </citation>
    <scope>NUCLEOTIDE SEQUENCE [LARGE SCALE GENOMIC DNA]</scope>
    <source>
        <strain evidence="2">Araruama</strain>
    </source>
</reference>
<dbReference type="AlphaFoldDB" id="A0A1V1P0L5"/>
<accession>A0A1V1P0L5</accession>
<dbReference type="Proteomes" id="UP000189670">
    <property type="component" value="Unassembled WGS sequence"/>
</dbReference>
<protein>
    <recommendedName>
        <fullName evidence="3">AAA domain-containing protein</fullName>
    </recommendedName>
</protein>
<comment type="caution">
    <text evidence="1">The sequence shown here is derived from an EMBL/GenBank/DDBJ whole genome shotgun (WGS) entry which is preliminary data.</text>
</comment>
<proteinExistence type="predicted"/>
<dbReference type="EMBL" id="ATBP01001005">
    <property type="protein sequence ID" value="ETR68295.1"/>
    <property type="molecule type" value="Genomic_DNA"/>
</dbReference>
<organism evidence="1 2">
    <name type="scientific">Candidatus Magnetoglobus multicellularis str. Araruama</name>
    <dbReference type="NCBI Taxonomy" id="890399"/>
    <lineage>
        <taxon>Bacteria</taxon>
        <taxon>Pseudomonadati</taxon>
        <taxon>Thermodesulfobacteriota</taxon>
        <taxon>Desulfobacteria</taxon>
        <taxon>Desulfobacterales</taxon>
        <taxon>Desulfobacteraceae</taxon>
        <taxon>Candidatus Magnetoglobus</taxon>
    </lineage>
</organism>
<name>A0A1V1P0L5_9BACT</name>
<gene>
    <name evidence="1" type="ORF">OMM_10674</name>
</gene>